<organism evidence="1 2">
    <name type="scientific">Ignelater luminosus</name>
    <name type="common">Cucubano</name>
    <name type="synonym">Pyrophorus luminosus</name>
    <dbReference type="NCBI Taxonomy" id="2038154"/>
    <lineage>
        <taxon>Eukaryota</taxon>
        <taxon>Metazoa</taxon>
        <taxon>Ecdysozoa</taxon>
        <taxon>Arthropoda</taxon>
        <taxon>Hexapoda</taxon>
        <taxon>Insecta</taxon>
        <taxon>Pterygota</taxon>
        <taxon>Neoptera</taxon>
        <taxon>Endopterygota</taxon>
        <taxon>Coleoptera</taxon>
        <taxon>Polyphaga</taxon>
        <taxon>Elateriformia</taxon>
        <taxon>Elateroidea</taxon>
        <taxon>Elateridae</taxon>
        <taxon>Agrypninae</taxon>
        <taxon>Pyrophorini</taxon>
        <taxon>Ignelater</taxon>
    </lineage>
</organism>
<protein>
    <submittedName>
        <fullName evidence="1">Uncharacterized protein</fullName>
    </submittedName>
</protein>
<gene>
    <name evidence="1" type="ORF">ILUMI_11711</name>
</gene>
<dbReference type="Proteomes" id="UP000801492">
    <property type="component" value="Unassembled WGS sequence"/>
</dbReference>
<evidence type="ECO:0000313" key="1">
    <source>
        <dbReference type="EMBL" id="KAF2894459.1"/>
    </source>
</evidence>
<evidence type="ECO:0000313" key="2">
    <source>
        <dbReference type="Proteomes" id="UP000801492"/>
    </source>
</evidence>
<dbReference type="AlphaFoldDB" id="A0A8K0CVQ5"/>
<dbReference type="EMBL" id="VTPC01006961">
    <property type="protein sequence ID" value="KAF2894459.1"/>
    <property type="molecule type" value="Genomic_DNA"/>
</dbReference>
<comment type="caution">
    <text evidence="1">The sequence shown here is derived from an EMBL/GenBank/DDBJ whole genome shotgun (WGS) entry which is preliminary data.</text>
</comment>
<name>A0A8K0CVQ5_IGNLU</name>
<sequence length="68" mass="7740">MTLVAKICTVVGRFLICNWAPDYSKFPPYMPIGRYMAEVKLIHFSAEVLQLQAYTSVTSAKGWKELLN</sequence>
<proteinExistence type="predicted"/>
<reference evidence="1" key="1">
    <citation type="submission" date="2019-08" db="EMBL/GenBank/DDBJ databases">
        <title>The genome of the North American firefly Photinus pyralis.</title>
        <authorList>
            <consortium name="Photinus pyralis genome working group"/>
            <person name="Fallon T.R."/>
            <person name="Sander Lower S.E."/>
            <person name="Weng J.-K."/>
        </authorList>
    </citation>
    <scope>NUCLEOTIDE SEQUENCE</scope>
    <source>
        <strain evidence="1">TRF0915ILg1</strain>
        <tissue evidence="1">Whole body</tissue>
    </source>
</reference>
<accession>A0A8K0CVQ5</accession>
<keyword evidence="2" id="KW-1185">Reference proteome</keyword>